<dbReference type="InterPro" id="IPR002589">
    <property type="entry name" value="Macro_dom"/>
</dbReference>
<dbReference type="Proteomes" id="UP000184251">
    <property type="component" value="Unassembled WGS sequence"/>
</dbReference>
<dbReference type="CDD" id="cd02908">
    <property type="entry name" value="Macro_OAADPr_deacetylase"/>
    <property type="match status" value="1"/>
</dbReference>
<dbReference type="Gene3D" id="3.40.220.10">
    <property type="entry name" value="Leucine Aminopeptidase, subunit E, domain 1"/>
    <property type="match status" value="1"/>
</dbReference>
<dbReference type="RefSeq" id="WP_073269634.1">
    <property type="nucleotide sequence ID" value="NZ_FQTU01000003.1"/>
</dbReference>
<protein>
    <submittedName>
        <fullName evidence="2">O-acetyl-ADP-ribose deacetylase (Regulator of RNase III), contains Macro domain</fullName>
    </submittedName>
</protein>
<dbReference type="SMART" id="SM00506">
    <property type="entry name" value="A1pp"/>
    <property type="match status" value="1"/>
</dbReference>
<dbReference type="STRING" id="1120975.SAMN02746064_00634"/>
<sequence>MSFQIINNDITKLDTEAIVNAANTELQMGGGVCGAIFKAAGADKLQRACDEIGQCPVGKAVITEGFNLKARYIIHTVGPIWRGGSDSEELKLKSAYKSSLELAKEHGIKSIAFPLISSGIFGYPKENAISVASKAIEEFLEKNDMDIYLVLFGK</sequence>
<evidence type="ECO:0000259" key="1">
    <source>
        <dbReference type="PROSITE" id="PS51154"/>
    </source>
</evidence>
<dbReference type="InterPro" id="IPR043472">
    <property type="entry name" value="Macro_dom-like"/>
</dbReference>
<name>A0A1M4U437_9FIRM</name>
<gene>
    <name evidence="2" type="ORF">SAMN02746064_00634</name>
</gene>
<keyword evidence="3" id="KW-1185">Reference proteome</keyword>
<reference evidence="2 3" key="1">
    <citation type="submission" date="2016-11" db="EMBL/GenBank/DDBJ databases">
        <authorList>
            <person name="Jaros S."/>
            <person name="Januszkiewicz K."/>
            <person name="Wedrychowicz H."/>
        </authorList>
    </citation>
    <scope>NUCLEOTIDE SEQUENCE [LARGE SCALE GENOMIC DNA]</scope>
    <source>
        <strain evidence="2 3">DSM 14828</strain>
    </source>
</reference>
<dbReference type="PROSITE" id="PS51154">
    <property type="entry name" value="MACRO"/>
    <property type="match status" value="1"/>
</dbReference>
<dbReference type="EMBL" id="FQTU01000003">
    <property type="protein sequence ID" value="SHE51404.1"/>
    <property type="molecule type" value="Genomic_DNA"/>
</dbReference>
<dbReference type="OrthoDB" id="6194521at2"/>
<dbReference type="PANTHER" id="PTHR11106">
    <property type="entry name" value="GANGLIOSIDE INDUCED DIFFERENTIATION ASSOCIATED PROTEIN 2-RELATED"/>
    <property type="match status" value="1"/>
</dbReference>
<dbReference type="AlphaFoldDB" id="A0A1M4U437"/>
<dbReference type="SUPFAM" id="SSF52949">
    <property type="entry name" value="Macro domain-like"/>
    <property type="match status" value="1"/>
</dbReference>
<evidence type="ECO:0000313" key="3">
    <source>
        <dbReference type="Proteomes" id="UP000184251"/>
    </source>
</evidence>
<dbReference type="PANTHER" id="PTHR11106:SF27">
    <property type="entry name" value="MACRO DOMAIN-CONTAINING PROTEIN"/>
    <property type="match status" value="1"/>
</dbReference>
<feature type="domain" description="Macro" evidence="1">
    <location>
        <begin position="1"/>
        <end position="154"/>
    </location>
</feature>
<evidence type="ECO:0000313" key="2">
    <source>
        <dbReference type="EMBL" id="SHE51404.1"/>
    </source>
</evidence>
<accession>A0A1M4U437</accession>
<organism evidence="2 3">
    <name type="scientific">Alkalibacter saccharofermentans DSM 14828</name>
    <dbReference type="NCBI Taxonomy" id="1120975"/>
    <lineage>
        <taxon>Bacteria</taxon>
        <taxon>Bacillati</taxon>
        <taxon>Bacillota</taxon>
        <taxon>Clostridia</taxon>
        <taxon>Eubacteriales</taxon>
        <taxon>Eubacteriaceae</taxon>
        <taxon>Alkalibacter</taxon>
    </lineage>
</organism>
<dbReference type="Pfam" id="PF01661">
    <property type="entry name" value="Macro"/>
    <property type="match status" value="1"/>
</dbReference>
<proteinExistence type="predicted"/>